<dbReference type="EMBL" id="SMAR01000008">
    <property type="protein sequence ID" value="TCT40961.1"/>
    <property type="molecule type" value="Genomic_DNA"/>
</dbReference>
<evidence type="ECO:0000256" key="13">
    <source>
        <dbReference type="SAM" id="MobiDB-lite"/>
    </source>
</evidence>
<dbReference type="CDD" id="cd09600">
    <property type="entry name" value="M1_APN"/>
    <property type="match status" value="1"/>
</dbReference>
<comment type="catalytic activity">
    <reaction evidence="1">
        <text>Release of an N-terminal amino acid, Xaa-|-Yaa- from a peptide, amide or arylamide. Xaa is preferably Ala, but may be most amino acids including Pro (slow action). When a terminal hydrophobic residue is followed by a prolyl residue, the two may be released as an intact Xaa-Pro dipeptide.</text>
        <dbReference type="EC" id="3.4.11.2"/>
    </reaction>
</comment>
<evidence type="ECO:0000256" key="12">
    <source>
        <dbReference type="NCBIfam" id="TIGR02414"/>
    </source>
</evidence>
<evidence type="ECO:0000313" key="19">
    <source>
        <dbReference type="Proteomes" id="UP000295097"/>
    </source>
</evidence>
<dbReference type="InterPro" id="IPR037144">
    <property type="entry name" value="Peptidase_M1_pepN_C_sf"/>
</dbReference>
<reference evidence="18 19" key="1">
    <citation type="submission" date="2019-03" db="EMBL/GenBank/DDBJ databases">
        <title>Freshwater and sediment microbial communities from various areas in North America, analyzing microbe dynamics in response to fracking.</title>
        <authorList>
            <person name="Lamendella R."/>
        </authorList>
    </citation>
    <scope>NUCLEOTIDE SEQUENCE [LARGE SCALE GENOMIC DNA]</scope>
    <source>
        <strain evidence="18 19">175.2</strain>
    </source>
</reference>
<dbReference type="InterPro" id="IPR001930">
    <property type="entry name" value="Peptidase_M1"/>
</dbReference>
<dbReference type="InterPro" id="IPR045357">
    <property type="entry name" value="Aminopeptidase_N-like_N"/>
</dbReference>
<dbReference type="GO" id="GO:0016285">
    <property type="term" value="F:alanyl aminopeptidase activity"/>
    <property type="evidence" value="ECO:0007669"/>
    <property type="project" value="UniProtKB-EC"/>
</dbReference>
<name>A0A4R3NT99_9HYPH</name>
<dbReference type="PANTHER" id="PTHR46322:SF1">
    <property type="entry name" value="PUROMYCIN-SENSITIVE AMINOPEPTIDASE"/>
    <property type="match status" value="1"/>
</dbReference>
<dbReference type="EC" id="3.4.11.2" evidence="4 12"/>
<dbReference type="FunFam" id="3.30.2010.30:FF:000002">
    <property type="entry name" value="Putative aminopeptidase N"/>
    <property type="match status" value="1"/>
</dbReference>
<dbReference type="FunFam" id="2.60.40.1840:FF:000001">
    <property type="entry name" value="Aminopeptidase N"/>
    <property type="match status" value="1"/>
</dbReference>
<feature type="domain" description="Aminopeptidase N-like N-terminal" evidence="17">
    <location>
        <begin position="75"/>
        <end position="193"/>
    </location>
</feature>
<evidence type="ECO:0000256" key="2">
    <source>
        <dbReference type="ARBA" id="ARBA00001947"/>
    </source>
</evidence>
<dbReference type="AlphaFoldDB" id="A0A4R3NT99"/>
<evidence type="ECO:0000256" key="10">
    <source>
        <dbReference type="ARBA" id="ARBA00022833"/>
    </source>
</evidence>
<dbReference type="Pfam" id="PF01433">
    <property type="entry name" value="Peptidase_M1"/>
    <property type="match status" value="1"/>
</dbReference>
<dbReference type="Pfam" id="PF17900">
    <property type="entry name" value="Peptidase_M1_N"/>
    <property type="match status" value="1"/>
</dbReference>
<evidence type="ECO:0000313" key="18">
    <source>
        <dbReference type="EMBL" id="TCT40961.1"/>
    </source>
</evidence>
<feature type="region of interest" description="Disordered" evidence="13">
    <location>
        <begin position="472"/>
        <end position="513"/>
    </location>
</feature>
<dbReference type="OrthoDB" id="100605at2"/>
<accession>A0A4R3NT99</accession>
<dbReference type="Gene3D" id="1.10.390.10">
    <property type="entry name" value="Neutral Protease Domain 2"/>
    <property type="match status" value="1"/>
</dbReference>
<dbReference type="InterPro" id="IPR027268">
    <property type="entry name" value="Peptidase_M4/M1_CTD_sf"/>
</dbReference>
<comment type="caution">
    <text evidence="18">The sequence shown here is derived from an EMBL/GenBank/DDBJ whole genome shotgun (WGS) entry which is preliminary data.</text>
</comment>
<evidence type="ECO:0000256" key="5">
    <source>
        <dbReference type="ARBA" id="ARBA00015611"/>
    </source>
</evidence>
<keyword evidence="8" id="KW-0479">Metal-binding</keyword>
<organism evidence="18 19">
    <name type="scientific">Martelella mediterranea</name>
    <dbReference type="NCBI Taxonomy" id="293089"/>
    <lineage>
        <taxon>Bacteria</taxon>
        <taxon>Pseudomonadati</taxon>
        <taxon>Pseudomonadota</taxon>
        <taxon>Alphaproteobacteria</taxon>
        <taxon>Hyphomicrobiales</taxon>
        <taxon>Aurantimonadaceae</taxon>
        <taxon>Martelella</taxon>
    </lineage>
</organism>
<keyword evidence="9" id="KW-0378">Hydrolase</keyword>
<feature type="domain" description="Peptidase M1 alanyl aminopeptidase Ig-like fold" evidence="15">
    <location>
        <begin position="451"/>
        <end position="554"/>
    </location>
</feature>
<dbReference type="GO" id="GO:0008237">
    <property type="term" value="F:metallopeptidase activity"/>
    <property type="evidence" value="ECO:0007669"/>
    <property type="project" value="UniProtKB-UniRule"/>
</dbReference>
<dbReference type="InterPro" id="IPR014782">
    <property type="entry name" value="Peptidase_M1_dom"/>
</dbReference>
<keyword evidence="19" id="KW-1185">Reference proteome</keyword>
<protein>
    <recommendedName>
        <fullName evidence="5 12">Aminopeptidase N</fullName>
        <ecNumber evidence="4 12">3.4.11.2</ecNumber>
    </recommendedName>
</protein>
<proteinExistence type="inferred from homology"/>
<dbReference type="SUPFAM" id="SSF63737">
    <property type="entry name" value="Leukotriene A4 hydrolase N-terminal domain"/>
    <property type="match status" value="1"/>
</dbReference>
<dbReference type="Pfam" id="PF11940">
    <property type="entry name" value="DUF3458"/>
    <property type="match status" value="1"/>
</dbReference>
<sequence>MRADDDRTVYLEDYRPTDFVLETVELIFELGENLTTVGSEMRFYRRGGADQSAPLVLDGDSLALSGLALDGKPLLPERYEQKHDKLIIHDLPTDEPFTLTVKTRIKPAENTQLLGLYRTNGIYSTQCEAEGFRRISYFYDRPDVLAVYTVTIIADKATSPLLLSNGNLVEQKELEDGRHMAKWHDPFPKPAYLFALVAGDLGMIEDKFTTMSRRDVTLRLFVEHGKEGRAGYAMNSLKRAMKWDEERFGREYDLDIFMIVAVSDFNMGAMENKGLNIFNDRLILADPETATDDDYGRIEAVVAHEYFHNWTGNRITCRDWFQLSLKEGLTVYREHEFSADQRSRSVIRVEEVKFLRAHQFPEDSGPLAHPVRPTQYLEIDNFYTTTVYEKGSEVSRMIATILGQDNFRKGLDLYFERHDGGAVTIEDYLKCFEDATGRDLSHFALWYHQAGTPEITASSEYDEKVGRLSLTLSQSTPSTPGQKEKKPLHIPLRTGFIGPNGDDMEPSSVSGGERRDDVLHLTKEHQTFVFEGLGARPAVSLNRDFSAPVKIEYDLPKEDLVRIAQHESDLVARWDAVNTLALNTLAAATRACQSGETIPVDPALTDTLTGFAEDDALEPAFKALALTLPSELDIGRRIGQDIDPDAIHLARNTVRDAVAKAGHKAFSALSVSPAEDAPFSADAESAGKRALRNIALSYLAAANGDATPAKEAYDRATNMTDRIAALRILAHQFTGAAETKAALEDYRERFAREPLVLDKWFTTQATIAGPDALERVQNLMSDTAFDIGNPNRVRALVGAFASSNPSGFNRPDGAAYSFFANFILTSDKRNPTLTARLMTAMRSFSALEKTRREKALIELERIASHDDLSRNLRDIIDRMLKK</sequence>
<evidence type="ECO:0000256" key="7">
    <source>
        <dbReference type="ARBA" id="ARBA00022670"/>
    </source>
</evidence>
<evidence type="ECO:0000256" key="3">
    <source>
        <dbReference type="ARBA" id="ARBA00010136"/>
    </source>
</evidence>
<feature type="domain" description="Peptidase M1 membrane alanine aminopeptidase" evidence="14">
    <location>
        <begin position="232"/>
        <end position="443"/>
    </location>
</feature>
<gene>
    <name evidence="18" type="ORF">EDC90_1008101</name>
</gene>
<dbReference type="Gene3D" id="1.25.50.10">
    <property type="entry name" value="Peptidase M1, alanyl aminopeptidase, C-terminal domain"/>
    <property type="match status" value="1"/>
</dbReference>
<evidence type="ECO:0000256" key="9">
    <source>
        <dbReference type="ARBA" id="ARBA00022801"/>
    </source>
</evidence>
<keyword evidence="7" id="KW-0645">Protease</keyword>
<dbReference type="GO" id="GO:0006508">
    <property type="term" value="P:proteolysis"/>
    <property type="evidence" value="ECO:0007669"/>
    <property type="project" value="UniProtKB-UniRule"/>
</dbReference>
<keyword evidence="6 18" id="KW-0031">Aminopeptidase</keyword>
<keyword evidence="10" id="KW-0862">Zinc</keyword>
<dbReference type="SUPFAM" id="SSF55486">
    <property type="entry name" value="Metalloproteases ('zincins'), catalytic domain"/>
    <property type="match status" value="1"/>
</dbReference>
<dbReference type="Pfam" id="PF17432">
    <property type="entry name" value="DUF3458_C"/>
    <property type="match status" value="1"/>
</dbReference>
<dbReference type="Proteomes" id="UP000295097">
    <property type="component" value="Unassembled WGS sequence"/>
</dbReference>
<evidence type="ECO:0000256" key="8">
    <source>
        <dbReference type="ARBA" id="ARBA00022723"/>
    </source>
</evidence>
<dbReference type="Gene3D" id="2.60.40.1840">
    <property type="match status" value="1"/>
</dbReference>
<dbReference type="NCBIfam" id="TIGR02414">
    <property type="entry name" value="pepN_proteo"/>
    <property type="match status" value="1"/>
</dbReference>
<evidence type="ECO:0000256" key="1">
    <source>
        <dbReference type="ARBA" id="ARBA00000098"/>
    </source>
</evidence>
<evidence type="ECO:0000256" key="6">
    <source>
        <dbReference type="ARBA" id="ARBA00022438"/>
    </source>
</evidence>
<dbReference type="InterPro" id="IPR012779">
    <property type="entry name" value="Peptidase_M1_pepN"/>
</dbReference>
<evidence type="ECO:0000259" key="14">
    <source>
        <dbReference type="Pfam" id="PF01433"/>
    </source>
</evidence>
<dbReference type="InterPro" id="IPR042097">
    <property type="entry name" value="Aminopeptidase_N-like_N_sf"/>
</dbReference>
<comment type="similarity">
    <text evidence="3">Belongs to the peptidase M1 family.</text>
</comment>
<dbReference type="PANTHER" id="PTHR46322">
    <property type="entry name" value="PUROMYCIN-SENSITIVE AMINOPEPTIDASE"/>
    <property type="match status" value="1"/>
</dbReference>
<dbReference type="GO" id="GO:0008270">
    <property type="term" value="F:zinc ion binding"/>
    <property type="evidence" value="ECO:0007669"/>
    <property type="project" value="InterPro"/>
</dbReference>
<dbReference type="InterPro" id="IPR024601">
    <property type="entry name" value="Peptidase_M1_pepN_C"/>
</dbReference>
<feature type="domain" description="Peptidase M1 alanyl aminopeptidase C-terminal" evidence="16">
    <location>
        <begin position="558"/>
        <end position="881"/>
    </location>
</feature>
<evidence type="ECO:0000256" key="4">
    <source>
        <dbReference type="ARBA" id="ARBA00012564"/>
    </source>
</evidence>
<keyword evidence="11" id="KW-0482">Metalloprotease</keyword>
<comment type="cofactor">
    <cofactor evidence="2">
        <name>Zn(2+)</name>
        <dbReference type="ChEBI" id="CHEBI:29105"/>
    </cofactor>
</comment>
<dbReference type="PRINTS" id="PR00756">
    <property type="entry name" value="ALADIPTASE"/>
</dbReference>
<evidence type="ECO:0000256" key="11">
    <source>
        <dbReference type="ARBA" id="ARBA00023049"/>
    </source>
</evidence>
<evidence type="ECO:0000259" key="15">
    <source>
        <dbReference type="Pfam" id="PF11940"/>
    </source>
</evidence>
<evidence type="ECO:0000259" key="17">
    <source>
        <dbReference type="Pfam" id="PF17900"/>
    </source>
</evidence>
<dbReference type="Gene3D" id="3.30.2010.30">
    <property type="match status" value="1"/>
</dbReference>
<dbReference type="InterPro" id="IPR035414">
    <property type="entry name" value="Peptidase_M1_pepN_Ig-like"/>
</dbReference>
<dbReference type="Gene3D" id="2.60.40.1730">
    <property type="entry name" value="tricorn interacting facor f3 domain"/>
    <property type="match status" value="1"/>
</dbReference>
<dbReference type="RefSeq" id="WP_132310207.1">
    <property type="nucleotide sequence ID" value="NZ_SMAR01000008.1"/>
</dbReference>
<dbReference type="InterPro" id="IPR038438">
    <property type="entry name" value="PepN_Ig-like_sf"/>
</dbReference>
<evidence type="ECO:0000259" key="16">
    <source>
        <dbReference type="Pfam" id="PF17432"/>
    </source>
</evidence>